<sequence length="171" mass="19145">MEGHTVFQYLYGNPHPFWAKLVQEPCSLKMLDAARGSDIVLDYLAFNGQYSCSPYVASNLHRNWAWDVLVWARDTHSKDFEWCGVLFKIAGLQGWAPRTAPFPYVRHDGQGIFYPPRWLREQSTTEKNQTGLYAVLPDHQCVESLSDHSVVAGSDVSGLPEGGSPTSAITL</sequence>
<dbReference type="GeneID" id="20084460"/>
<accession>A0A024U0M7</accession>
<proteinExistence type="predicted"/>
<evidence type="ECO:0000313" key="1">
    <source>
        <dbReference type="EMBL" id="ETV99955.1"/>
    </source>
</evidence>
<reference evidence="1" key="1">
    <citation type="submission" date="2013-12" db="EMBL/GenBank/DDBJ databases">
        <title>The Genome Sequence of Aphanomyces invadans NJM9701.</title>
        <authorList>
            <consortium name="The Broad Institute Genomics Platform"/>
            <person name="Russ C."/>
            <person name="Tyler B."/>
            <person name="van West P."/>
            <person name="Dieguez-Uribeondo J."/>
            <person name="Young S.K."/>
            <person name="Zeng Q."/>
            <person name="Gargeya S."/>
            <person name="Fitzgerald M."/>
            <person name="Abouelleil A."/>
            <person name="Alvarado L."/>
            <person name="Chapman S.B."/>
            <person name="Gainer-Dewar J."/>
            <person name="Goldberg J."/>
            <person name="Griggs A."/>
            <person name="Gujja S."/>
            <person name="Hansen M."/>
            <person name="Howarth C."/>
            <person name="Imamovic A."/>
            <person name="Ireland A."/>
            <person name="Larimer J."/>
            <person name="McCowan C."/>
            <person name="Murphy C."/>
            <person name="Pearson M."/>
            <person name="Poon T.W."/>
            <person name="Priest M."/>
            <person name="Roberts A."/>
            <person name="Saif S."/>
            <person name="Shea T."/>
            <person name="Sykes S."/>
            <person name="Wortman J."/>
            <person name="Nusbaum C."/>
            <person name="Birren B."/>
        </authorList>
    </citation>
    <scope>NUCLEOTIDE SEQUENCE [LARGE SCALE GENOMIC DNA]</scope>
    <source>
        <strain evidence="1">NJM9701</strain>
    </source>
</reference>
<dbReference type="EMBL" id="KI913965">
    <property type="protein sequence ID" value="ETV99955.1"/>
    <property type="molecule type" value="Genomic_DNA"/>
</dbReference>
<name>A0A024U0M7_9STRA</name>
<dbReference type="VEuPathDB" id="FungiDB:H310_07410"/>
<dbReference type="AlphaFoldDB" id="A0A024U0M7"/>
<protein>
    <submittedName>
        <fullName evidence="1">Uncharacterized protein</fullName>
    </submittedName>
</protein>
<organism evidence="1">
    <name type="scientific">Aphanomyces invadans</name>
    <dbReference type="NCBI Taxonomy" id="157072"/>
    <lineage>
        <taxon>Eukaryota</taxon>
        <taxon>Sar</taxon>
        <taxon>Stramenopiles</taxon>
        <taxon>Oomycota</taxon>
        <taxon>Saprolegniomycetes</taxon>
        <taxon>Saprolegniales</taxon>
        <taxon>Verrucalvaceae</taxon>
        <taxon>Aphanomyces</taxon>
    </lineage>
</organism>
<gene>
    <name evidence="1" type="ORF">H310_07410</name>
</gene>
<dbReference type="RefSeq" id="XP_008871373.1">
    <property type="nucleotide sequence ID" value="XM_008873151.1"/>
</dbReference>